<feature type="domain" description="Peptidase S54 rhomboid" evidence="8">
    <location>
        <begin position="29"/>
        <end position="113"/>
    </location>
</feature>
<keyword evidence="5 6" id="KW-0472">Membrane</keyword>
<evidence type="ECO:0000256" key="5">
    <source>
        <dbReference type="ARBA" id="ARBA00023136"/>
    </source>
</evidence>
<accession>A0A2J8ABZ3</accession>
<dbReference type="AlphaFoldDB" id="A0A2J8ABZ3"/>
<dbReference type="InterPro" id="IPR035952">
    <property type="entry name" value="Rhomboid-like_sf"/>
</dbReference>
<evidence type="ECO:0000259" key="8">
    <source>
        <dbReference type="Pfam" id="PF01694"/>
    </source>
</evidence>
<dbReference type="GO" id="GO:0016020">
    <property type="term" value="C:membrane"/>
    <property type="evidence" value="ECO:0007669"/>
    <property type="project" value="UniProtKB-SubCell"/>
</dbReference>
<keyword evidence="10" id="KW-1185">Reference proteome</keyword>
<evidence type="ECO:0000256" key="4">
    <source>
        <dbReference type="ARBA" id="ARBA00022989"/>
    </source>
</evidence>
<evidence type="ECO:0000256" key="6">
    <source>
        <dbReference type="SAM" id="Phobius"/>
    </source>
</evidence>
<feature type="transmembrane region" description="Helical" evidence="6">
    <location>
        <begin position="66"/>
        <end position="87"/>
    </location>
</feature>
<dbReference type="SUPFAM" id="SSF144091">
    <property type="entry name" value="Rhomboid-like"/>
    <property type="match status" value="1"/>
</dbReference>
<keyword evidence="9" id="KW-0645">Protease</keyword>
<feature type="transmembrane region" description="Helical" evidence="6">
    <location>
        <begin position="93"/>
        <end position="112"/>
    </location>
</feature>
<evidence type="ECO:0000256" key="7">
    <source>
        <dbReference type="SAM" id="SignalP"/>
    </source>
</evidence>
<dbReference type="FunFam" id="1.20.1540.10:FF:000013">
    <property type="entry name" value="Rhomboid protease aarA"/>
    <property type="match status" value="1"/>
</dbReference>
<dbReference type="Proteomes" id="UP000236333">
    <property type="component" value="Unassembled WGS sequence"/>
</dbReference>
<dbReference type="OrthoDB" id="418595at2759"/>
<dbReference type="EMBL" id="PGGS01000069">
    <property type="protein sequence ID" value="PNH10040.1"/>
    <property type="molecule type" value="Genomic_DNA"/>
</dbReference>
<protein>
    <submittedName>
        <fullName evidence="9">Putative rhomboid protease ydcA</fullName>
    </submittedName>
</protein>
<feature type="non-terminal residue" evidence="9">
    <location>
        <position position="133"/>
    </location>
</feature>
<keyword evidence="3 6" id="KW-0812">Transmembrane</keyword>
<dbReference type="InterPro" id="IPR022764">
    <property type="entry name" value="Peptidase_S54_rhomboid_dom"/>
</dbReference>
<comment type="similarity">
    <text evidence="2">Belongs to the peptidase S54 family.</text>
</comment>
<feature type="chain" id="PRO_5014375315" evidence="7">
    <location>
        <begin position="22"/>
        <end position="133"/>
    </location>
</feature>
<dbReference type="PANTHER" id="PTHR43066:SF5">
    <property type="entry name" value="RHOMBOID-LIKE PROTEIN 11, CHLOROPLASTIC-RELATED"/>
    <property type="match status" value="1"/>
</dbReference>
<dbReference type="PANTHER" id="PTHR43066">
    <property type="entry name" value="RHOMBOID-RELATED PROTEIN"/>
    <property type="match status" value="1"/>
</dbReference>
<dbReference type="Gene3D" id="1.20.1540.10">
    <property type="entry name" value="Rhomboid-like"/>
    <property type="match status" value="1"/>
</dbReference>
<sequence>MLACTLLFLADNLLHLPGCSALYLNHSRPQWWQFVSHLFCHGNFAHLSGNLFNLCVFGSMVERTEGALGVVAAFLVCGVGAALAAILVMPSNVVSVGASGAIFGLFAVSVMARLRPNLKSLLEATVLGQFVVR</sequence>
<keyword evidence="7" id="KW-0732">Signal</keyword>
<comment type="caution">
    <text evidence="9">The sequence shown here is derived from an EMBL/GenBank/DDBJ whole genome shotgun (WGS) entry which is preliminary data.</text>
</comment>
<gene>
    <name evidence="9" type="ORF">TSOC_003261</name>
</gene>
<reference evidence="9 10" key="1">
    <citation type="journal article" date="2017" name="Mol. Biol. Evol.">
        <title>The 4-celled Tetrabaena socialis nuclear genome reveals the essential components for genetic control of cell number at the origin of multicellularity in the volvocine lineage.</title>
        <authorList>
            <person name="Featherston J."/>
            <person name="Arakaki Y."/>
            <person name="Hanschen E.R."/>
            <person name="Ferris P.J."/>
            <person name="Michod R.E."/>
            <person name="Olson B.J.S.C."/>
            <person name="Nozaki H."/>
            <person name="Durand P.M."/>
        </authorList>
    </citation>
    <scope>NUCLEOTIDE SEQUENCE [LARGE SCALE GENOMIC DNA]</scope>
    <source>
        <strain evidence="9 10">NIES-571</strain>
    </source>
</reference>
<evidence type="ECO:0000313" key="9">
    <source>
        <dbReference type="EMBL" id="PNH10040.1"/>
    </source>
</evidence>
<dbReference type="GO" id="GO:0006508">
    <property type="term" value="P:proteolysis"/>
    <property type="evidence" value="ECO:0007669"/>
    <property type="project" value="UniProtKB-KW"/>
</dbReference>
<evidence type="ECO:0000256" key="1">
    <source>
        <dbReference type="ARBA" id="ARBA00004141"/>
    </source>
</evidence>
<evidence type="ECO:0000256" key="2">
    <source>
        <dbReference type="ARBA" id="ARBA00009045"/>
    </source>
</evidence>
<dbReference type="GO" id="GO:0004252">
    <property type="term" value="F:serine-type endopeptidase activity"/>
    <property type="evidence" value="ECO:0007669"/>
    <property type="project" value="InterPro"/>
</dbReference>
<proteinExistence type="inferred from homology"/>
<organism evidence="9 10">
    <name type="scientific">Tetrabaena socialis</name>
    <dbReference type="NCBI Taxonomy" id="47790"/>
    <lineage>
        <taxon>Eukaryota</taxon>
        <taxon>Viridiplantae</taxon>
        <taxon>Chlorophyta</taxon>
        <taxon>core chlorophytes</taxon>
        <taxon>Chlorophyceae</taxon>
        <taxon>CS clade</taxon>
        <taxon>Chlamydomonadales</taxon>
        <taxon>Tetrabaenaceae</taxon>
        <taxon>Tetrabaena</taxon>
    </lineage>
</organism>
<comment type="subcellular location">
    <subcellularLocation>
        <location evidence="1">Membrane</location>
        <topology evidence="1">Multi-pass membrane protein</topology>
    </subcellularLocation>
</comment>
<name>A0A2J8ABZ3_9CHLO</name>
<keyword evidence="9" id="KW-0378">Hydrolase</keyword>
<evidence type="ECO:0000313" key="10">
    <source>
        <dbReference type="Proteomes" id="UP000236333"/>
    </source>
</evidence>
<evidence type="ECO:0000256" key="3">
    <source>
        <dbReference type="ARBA" id="ARBA00022692"/>
    </source>
</evidence>
<feature type="signal peptide" evidence="7">
    <location>
        <begin position="1"/>
        <end position="21"/>
    </location>
</feature>
<dbReference type="Pfam" id="PF01694">
    <property type="entry name" value="Rhomboid"/>
    <property type="match status" value="1"/>
</dbReference>
<keyword evidence="4 6" id="KW-1133">Transmembrane helix</keyword>